<evidence type="ECO:0000313" key="3">
    <source>
        <dbReference type="Proteomes" id="UP001305647"/>
    </source>
</evidence>
<organism evidence="2 3">
    <name type="scientific">Parathielavia hyrcaniae</name>
    <dbReference type="NCBI Taxonomy" id="113614"/>
    <lineage>
        <taxon>Eukaryota</taxon>
        <taxon>Fungi</taxon>
        <taxon>Dikarya</taxon>
        <taxon>Ascomycota</taxon>
        <taxon>Pezizomycotina</taxon>
        <taxon>Sordariomycetes</taxon>
        <taxon>Sordariomycetidae</taxon>
        <taxon>Sordariales</taxon>
        <taxon>Chaetomiaceae</taxon>
        <taxon>Parathielavia</taxon>
    </lineage>
</organism>
<reference evidence="2" key="1">
    <citation type="journal article" date="2023" name="Mol. Phylogenet. Evol.">
        <title>Genome-scale phylogeny and comparative genomics of the fungal order Sordariales.</title>
        <authorList>
            <person name="Hensen N."/>
            <person name="Bonometti L."/>
            <person name="Westerberg I."/>
            <person name="Brannstrom I.O."/>
            <person name="Guillou S."/>
            <person name="Cros-Aarteil S."/>
            <person name="Calhoun S."/>
            <person name="Haridas S."/>
            <person name="Kuo A."/>
            <person name="Mondo S."/>
            <person name="Pangilinan J."/>
            <person name="Riley R."/>
            <person name="LaButti K."/>
            <person name="Andreopoulos B."/>
            <person name="Lipzen A."/>
            <person name="Chen C."/>
            <person name="Yan M."/>
            <person name="Daum C."/>
            <person name="Ng V."/>
            <person name="Clum A."/>
            <person name="Steindorff A."/>
            <person name="Ohm R.A."/>
            <person name="Martin F."/>
            <person name="Silar P."/>
            <person name="Natvig D.O."/>
            <person name="Lalanne C."/>
            <person name="Gautier V."/>
            <person name="Ament-Velasquez S.L."/>
            <person name="Kruys A."/>
            <person name="Hutchinson M.I."/>
            <person name="Powell A.J."/>
            <person name="Barry K."/>
            <person name="Miller A.N."/>
            <person name="Grigoriev I.V."/>
            <person name="Debuchy R."/>
            <person name="Gladieux P."/>
            <person name="Hiltunen Thoren M."/>
            <person name="Johannesson H."/>
        </authorList>
    </citation>
    <scope>NUCLEOTIDE SEQUENCE</scope>
    <source>
        <strain evidence="2">CBS 757.83</strain>
    </source>
</reference>
<evidence type="ECO:0000313" key="2">
    <source>
        <dbReference type="EMBL" id="KAK4103365.1"/>
    </source>
</evidence>
<feature type="compositionally biased region" description="Low complexity" evidence="1">
    <location>
        <begin position="256"/>
        <end position="266"/>
    </location>
</feature>
<sequence>MPRAKSQAKPIVVGGRTYHPEFPPSEQDDVERVTKRFKNMTNDQAAAVNITEEELRNFANVFPRLYQVARKNRGRLQAWREAHEDVIQGWDVADFFKTKEDDERDGTAPRKAGAPPEAVDELLRQRRADAVARIQQQQQQQQGDVSRDSSLYDISGGNSKPQTEPIESLESPAAPAAPAVEAQAEAEGSKMASPAQNNDTIDDTHNGLTNEFYEALGSVAAAGFQLQEELSNAAAADKREYYEHELANFTKKLDTAARQAQARRGATLPAGPVNNGQQNGSSSSSAATGTPSGSARVLRNNRKRGHNLALDEEAAGEVDKSGEKEGRALRSKRAQRDERAQRRK</sequence>
<feature type="compositionally biased region" description="Basic and acidic residues" evidence="1">
    <location>
        <begin position="317"/>
        <end position="344"/>
    </location>
</feature>
<dbReference type="EMBL" id="MU863629">
    <property type="protein sequence ID" value="KAK4103365.1"/>
    <property type="molecule type" value="Genomic_DNA"/>
</dbReference>
<comment type="caution">
    <text evidence="2">The sequence shown here is derived from an EMBL/GenBank/DDBJ whole genome shotgun (WGS) entry which is preliminary data.</text>
</comment>
<reference evidence="2" key="2">
    <citation type="submission" date="2023-05" db="EMBL/GenBank/DDBJ databases">
        <authorList>
            <consortium name="Lawrence Berkeley National Laboratory"/>
            <person name="Steindorff A."/>
            <person name="Hensen N."/>
            <person name="Bonometti L."/>
            <person name="Westerberg I."/>
            <person name="Brannstrom I.O."/>
            <person name="Guillou S."/>
            <person name="Cros-Aarteil S."/>
            <person name="Calhoun S."/>
            <person name="Haridas S."/>
            <person name="Kuo A."/>
            <person name="Mondo S."/>
            <person name="Pangilinan J."/>
            <person name="Riley R."/>
            <person name="Labutti K."/>
            <person name="Andreopoulos B."/>
            <person name="Lipzen A."/>
            <person name="Chen C."/>
            <person name="Yanf M."/>
            <person name="Daum C."/>
            <person name="Ng V."/>
            <person name="Clum A."/>
            <person name="Ohm R."/>
            <person name="Martin F."/>
            <person name="Silar P."/>
            <person name="Natvig D."/>
            <person name="Lalanne C."/>
            <person name="Gautier V."/>
            <person name="Ament-Velasquez S.L."/>
            <person name="Kruys A."/>
            <person name="Hutchinson M.I."/>
            <person name="Powell A.J."/>
            <person name="Barry K."/>
            <person name="Miller A.N."/>
            <person name="Grigoriev I.V."/>
            <person name="Debuchy R."/>
            <person name="Gladieux P."/>
            <person name="Thoren M.H."/>
            <person name="Johannesson H."/>
        </authorList>
    </citation>
    <scope>NUCLEOTIDE SEQUENCE</scope>
    <source>
        <strain evidence="2">CBS 757.83</strain>
    </source>
</reference>
<evidence type="ECO:0000256" key="1">
    <source>
        <dbReference type="SAM" id="MobiDB-lite"/>
    </source>
</evidence>
<gene>
    <name evidence="2" type="ORF">N658DRAFT_505725</name>
</gene>
<feature type="compositionally biased region" description="Low complexity" evidence="1">
    <location>
        <begin position="164"/>
        <end position="186"/>
    </location>
</feature>
<feature type="region of interest" description="Disordered" evidence="1">
    <location>
        <begin position="1"/>
        <end position="29"/>
    </location>
</feature>
<keyword evidence="3" id="KW-1185">Reference proteome</keyword>
<name>A0AAN6Q4D6_9PEZI</name>
<proteinExistence type="predicted"/>
<feature type="region of interest" description="Disordered" evidence="1">
    <location>
        <begin position="130"/>
        <end position="206"/>
    </location>
</feature>
<feature type="compositionally biased region" description="Low complexity" evidence="1">
    <location>
        <begin position="280"/>
        <end position="295"/>
    </location>
</feature>
<dbReference type="Proteomes" id="UP001305647">
    <property type="component" value="Unassembled WGS sequence"/>
</dbReference>
<feature type="region of interest" description="Disordered" evidence="1">
    <location>
        <begin position="256"/>
        <end position="344"/>
    </location>
</feature>
<protein>
    <submittedName>
        <fullName evidence="2">Uncharacterized protein</fullName>
    </submittedName>
</protein>
<dbReference type="AlphaFoldDB" id="A0AAN6Q4D6"/>
<accession>A0AAN6Q4D6</accession>